<evidence type="ECO:0000256" key="2">
    <source>
        <dbReference type="ARBA" id="ARBA00007441"/>
    </source>
</evidence>
<keyword evidence="4 7" id="KW-0032">Aminotransferase</keyword>
<gene>
    <name evidence="10" type="ORF">CTheo_5346</name>
</gene>
<dbReference type="InterPro" id="IPR004838">
    <property type="entry name" value="NHTrfase_class1_PyrdxlP-BS"/>
</dbReference>
<evidence type="ECO:0000256" key="1">
    <source>
        <dbReference type="ARBA" id="ARBA00001933"/>
    </source>
</evidence>
<dbReference type="Gene3D" id="3.90.1150.10">
    <property type="entry name" value="Aspartate Aminotransferase, domain 1"/>
    <property type="match status" value="1"/>
</dbReference>
<dbReference type="NCBIfam" id="NF006719">
    <property type="entry name" value="PRK09257.1"/>
    <property type="match status" value="1"/>
</dbReference>
<keyword evidence="5 7" id="KW-0808">Transferase</keyword>
<dbReference type="PRINTS" id="PR00799">
    <property type="entry name" value="TRANSAMINASE"/>
</dbReference>
<dbReference type="PROSITE" id="PS00455">
    <property type="entry name" value="AMP_BINDING"/>
    <property type="match status" value="1"/>
</dbReference>
<dbReference type="Pfam" id="PF00155">
    <property type="entry name" value="Aminotran_1_2"/>
    <property type="match status" value="1"/>
</dbReference>
<comment type="cofactor">
    <cofactor evidence="1">
        <name>pyridoxal 5'-phosphate</name>
        <dbReference type="ChEBI" id="CHEBI:597326"/>
    </cofactor>
</comment>
<dbReference type="InterPro" id="IPR042099">
    <property type="entry name" value="ANL_N_sf"/>
</dbReference>
<keyword evidence="11" id="KW-1185">Reference proteome</keyword>
<dbReference type="InterPro" id="IPR015421">
    <property type="entry name" value="PyrdxlP-dep_Trfase_major"/>
</dbReference>
<dbReference type="PROSITE" id="PS00105">
    <property type="entry name" value="AA_TRANSFER_CLASS_1"/>
    <property type="match status" value="1"/>
</dbReference>
<comment type="catalytic activity">
    <reaction evidence="7">
        <text>L-aspartate + 2-oxoglutarate = oxaloacetate + L-glutamate</text>
        <dbReference type="Rhea" id="RHEA:21824"/>
        <dbReference type="ChEBI" id="CHEBI:16452"/>
        <dbReference type="ChEBI" id="CHEBI:16810"/>
        <dbReference type="ChEBI" id="CHEBI:29985"/>
        <dbReference type="ChEBI" id="CHEBI:29991"/>
        <dbReference type="EC" id="2.6.1.1"/>
    </reaction>
</comment>
<dbReference type="InterPro" id="IPR000796">
    <property type="entry name" value="Asp_trans"/>
</dbReference>
<sequence>MSSESTMSSSPFAHVPLCKSDGIAQTMVAYKADTSPLKINLVFGVYRDDDGKPWVLPVVKKANDILFNDPTVDYEYLPSFGLPPFTSAAAKLILGDCSIAIAEKRVSSVQTISGTGANHLAALFLSRFYKWPNGTAQIYVPDPSWANHIGVLRHVQVEPVTYPYYDPQTCGLDMTGFLGALETAPSGSVFLLHACAHNPTGVDPSLEQWKQIADVMLKKGHYAYFDAAYQGFASGDLDKDAAAVRHFVSRRIPMLICQSFSKNTGLYNGRVGALHFVCSTQGEVEPVRSQVLLFSRREMSTAPAHGARLVSLILNDPSLFGELKRDITTMRQRILSVREQLRSILTELETPGRWDHITEQLGMFSFTGLTPEQCAQLVEKAHIHLTPDGRISVAGLNSHNIRYFAESLDKVAALRRTHSGGGYPRIKGIRLCPARSCSFYANPPDSKLQLERYTLSDPPSYITSMVLSPFVAGLPFPVPYAGPRDDDPLTEAELSLLLAIPRAAKSTPNATLFRLPLGPDPALGWVDVTCAETYSVVSRLAAIWRDRLSELLDERTDGVVTESKVGPGTTICILSCPPVNALFHLFAFWALGCTVQFFSTGVKEEVVDSNLRQSGCKVVLHSGIDDVWIEGREAHFEGKVVRLAEDEYAHRLAQAEKENTQSAPSWPEPRRPTPMVIIQSSGTTGAPKILRFSLYFYTLGHAFNCRSYLALAHPHNSKTKTPYTHPRLTFSYPFWQSFYPTLFIHLGTATPLAFPHIPDTSKFTSEQLIAWAQKMDAGAISCTTSYLREIPPSLLQAHIEFFQSLYSITIAGSLVDDRLSDLLTANKLSVTNILGMSELERLLVAPRTPFTHLRPFPDAPPPLVHPISDPNPDGSRHVQLWSSISTSPILAHLIARGGVPLKLEPFPGEGPHHGEPAFNWGDVFLEVKTPLSETAYVHLGRADDRILLSHSVRDNISASVYENELFSRLCSGSVSSSGWVPDKAQLFGSNMECTSMVVQLRGLSQGETRDLEDSTLQEISKAVEEVNSQLKLGPNERVHTQKRLLVVTLDDATYTAYGPNSERAYAEQLQLLVTHKRTLQRWKNAQIFRPWLDGLDFSDP</sequence>
<feature type="domain" description="AMP-dependent synthetase/ligase" evidence="9">
    <location>
        <begin position="564"/>
        <end position="688"/>
    </location>
</feature>
<evidence type="ECO:0000256" key="4">
    <source>
        <dbReference type="ARBA" id="ARBA00022576"/>
    </source>
</evidence>
<comment type="subunit">
    <text evidence="3 7">Homodimer.</text>
</comment>
<dbReference type="InterPro" id="IPR015424">
    <property type="entry name" value="PyrdxlP-dep_Trfase"/>
</dbReference>
<dbReference type="PANTHER" id="PTHR11879">
    <property type="entry name" value="ASPARTATE AMINOTRANSFERASE"/>
    <property type="match status" value="1"/>
</dbReference>
<protein>
    <recommendedName>
        <fullName evidence="7">Aspartate aminotransferase</fullName>
        <ecNumber evidence="7">2.6.1.1</ecNumber>
    </recommendedName>
</protein>
<feature type="domain" description="Aminotransferase class I/classII large" evidence="8">
    <location>
        <begin position="38"/>
        <end position="408"/>
    </location>
</feature>
<dbReference type="Gene3D" id="3.40.50.12780">
    <property type="entry name" value="N-terminal domain of ligase-like"/>
    <property type="match status" value="1"/>
</dbReference>
<evidence type="ECO:0000259" key="8">
    <source>
        <dbReference type="Pfam" id="PF00155"/>
    </source>
</evidence>
<dbReference type="InterPro" id="IPR004839">
    <property type="entry name" value="Aminotransferase_I/II_large"/>
</dbReference>
<dbReference type="SUPFAM" id="SSF56801">
    <property type="entry name" value="Acetyl-CoA synthetase-like"/>
    <property type="match status" value="1"/>
</dbReference>
<keyword evidence="6" id="KW-0663">Pyridoxal phosphate</keyword>
<dbReference type="InterPro" id="IPR000873">
    <property type="entry name" value="AMP-dep_synth/lig_dom"/>
</dbReference>
<dbReference type="CDD" id="cd00609">
    <property type="entry name" value="AAT_like"/>
    <property type="match status" value="1"/>
</dbReference>
<dbReference type="GO" id="GO:0004069">
    <property type="term" value="F:L-aspartate:2-oxoglutarate aminotransferase activity"/>
    <property type="evidence" value="ECO:0007669"/>
    <property type="project" value="UniProtKB-EC"/>
</dbReference>
<evidence type="ECO:0000259" key="9">
    <source>
        <dbReference type="Pfam" id="PF00501"/>
    </source>
</evidence>
<dbReference type="Gene3D" id="3.40.640.10">
    <property type="entry name" value="Type I PLP-dependent aspartate aminotransferase-like (Major domain)"/>
    <property type="match status" value="1"/>
</dbReference>
<proteinExistence type="inferred from homology"/>
<dbReference type="EMBL" id="SSOP01000117">
    <property type="protein sequence ID" value="KAB5591201.1"/>
    <property type="molecule type" value="Genomic_DNA"/>
</dbReference>
<dbReference type="Proteomes" id="UP000383932">
    <property type="component" value="Unassembled WGS sequence"/>
</dbReference>
<evidence type="ECO:0000313" key="11">
    <source>
        <dbReference type="Proteomes" id="UP000383932"/>
    </source>
</evidence>
<reference evidence="10 11" key="1">
    <citation type="journal article" date="2019" name="Fungal Biol. Biotechnol.">
        <title>Draft genome sequence of fastidious pathogen Ceratobasidium theobromae, which causes vascular-streak dieback in Theobroma cacao.</title>
        <authorList>
            <person name="Ali S.S."/>
            <person name="Asman A."/>
            <person name="Shao J."/>
            <person name="Firmansyah A.P."/>
            <person name="Susilo A.W."/>
            <person name="Rosmana A."/>
            <person name="McMahon P."/>
            <person name="Junaid M."/>
            <person name="Guest D."/>
            <person name="Kheng T.Y."/>
            <person name="Meinhardt L.W."/>
            <person name="Bailey B.A."/>
        </authorList>
    </citation>
    <scope>NUCLEOTIDE SEQUENCE [LARGE SCALE GENOMIC DNA]</scope>
    <source>
        <strain evidence="10 11">CT2</strain>
    </source>
</reference>
<dbReference type="GO" id="GO:0030170">
    <property type="term" value="F:pyridoxal phosphate binding"/>
    <property type="evidence" value="ECO:0007669"/>
    <property type="project" value="InterPro"/>
</dbReference>
<dbReference type="GO" id="GO:0006532">
    <property type="term" value="P:aspartate biosynthetic process"/>
    <property type="evidence" value="ECO:0007669"/>
    <property type="project" value="TreeGrafter"/>
</dbReference>
<dbReference type="Pfam" id="PF00501">
    <property type="entry name" value="AMP-binding"/>
    <property type="match status" value="1"/>
</dbReference>
<dbReference type="OrthoDB" id="3220340at2759"/>
<evidence type="ECO:0000256" key="5">
    <source>
        <dbReference type="ARBA" id="ARBA00022679"/>
    </source>
</evidence>
<dbReference type="PANTHER" id="PTHR11879:SF55">
    <property type="entry name" value="GLUTAMATE OXALOACETATE TRANSAMINASE 1, ISOFORM B"/>
    <property type="match status" value="1"/>
</dbReference>
<evidence type="ECO:0000313" key="10">
    <source>
        <dbReference type="EMBL" id="KAB5591201.1"/>
    </source>
</evidence>
<dbReference type="GO" id="GO:0005829">
    <property type="term" value="C:cytosol"/>
    <property type="evidence" value="ECO:0007669"/>
    <property type="project" value="TreeGrafter"/>
</dbReference>
<dbReference type="InterPro" id="IPR020845">
    <property type="entry name" value="AMP-binding_CS"/>
</dbReference>
<comment type="similarity">
    <text evidence="2">Belongs to the class-I pyridoxal-phosphate-dependent aminotransferase family.</text>
</comment>
<comment type="caution">
    <text evidence="10">The sequence shown here is derived from an EMBL/GenBank/DDBJ whole genome shotgun (WGS) entry which is preliminary data.</text>
</comment>
<dbReference type="FunFam" id="3.40.640.10:FF:000066">
    <property type="entry name" value="Aspartate aminotransferase"/>
    <property type="match status" value="1"/>
</dbReference>
<name>A0A5N5QIA1_9AGAM</name>
<dbReference type="InterPro" id="IPR015422">
    <property type="entry name" value="PyrdxlP-dep_Trfase_small"/>
</dbReference>
<evidence type="ECO:0000256" key="7">
    <source>
        <dbReference type="RuleBase" id="RU000480"/>
    </source>
</evidence>
<evidence type="ECO:0000256" key="6">
    <source>
        <dbReference type="ARBA" id="ARBA00022898"/>
    </source>
</evidence>
<dbReference type="SUPFAM" id="SSF53383">
    <property type="entry name" value="PLP-dependent transferases"/>
    <property type="match status" value="1"/>
</dbReference>
<organism evidence="10 11">
    <name type="scientific">Ceratobasidium theobromae</name>
    <dbReference type="NCBI Taxonomy" id="1582974"/>
    <lineage>
        <taxon>Eukaryota</taxon>
        <taxon>Fungi</taxon>
        <taxon>Dikarya</taxon>
        <taxon>Basidiomycota</taxon>
        <taxon>Agaricomycotina</taxon>
        <taxon>Agaricomycetes</taxon>
        <taxon>Cantharellales</taxon>
        <taxon>Ceratobasidiaceae</taxon>
        <taxon>Ceratobasidium</taxon>
    </lineage>
</organism>
<comment type="miscellaneous">
    <text evidence="7">In eukaryotes there are cytoplasmic, mitochondrial and chloroplastic isozymes.</text>
</comment>
<dbReference type="EC" id="2.6.1.1" evidence="7"/>
<dbReference type="AlphaFoldDB" id="A0A5N5QIA1"/>
<accession>A0A5N5QIA1</accession>
<evidence type="ECO:0000256" key="3">
    <source>
        <dbReference type="ARBA" id="ARBA00011738"/>
    </source>
</evidence>